<dbReference type="SUPFAM" id="SSF82866">
    <property type="entry name" value="Multidrug efflux transporter AcrB transmembrane domain"/>
    <property type="match status" value="2"/>
</dbReference>
<dbReference type="Gene3D" id="3.30.2090.10">
    <property type="entry name" value="Multidrug efflux transporter AcrB TolC docking domain, DN and DC subdomains"/>
    <property type="match status" value="2"/>
</dbReference>
<dbReference type="PRINTS" id="PR00702">
    <property type="entry name" value="ACRIFLAVINRP"/>
</dbReference>
<feature type="transmembrane region" description="Helical" evidence="1">
    <location>
        <begin position="326"/>
        <end position="345"/>
    </location>
</feature>
<dbReference type="Gene3D" id="3.30.70.1440">
    <property type="entry name" value="Multidrug efflux transporter AcrB pore domain"/>
    <property type="match status" value="1"/>
</dbReference>
<dbReference type="PANTHER" id="PTHR32063">
    <property type="match status" value="1"/>
</dbReference>
<gene>
    <name evidence="2" type="ORF">METZ01_LOCUS74342</name>
</gene>
<evidence type="ECO:0000256" key="1">
    <source>
        <dbReference type="SAM" id="Phobius"/>
    </source>
</evidence>
<feature type="transmembrane region" description="Helical" evidence="1">
    <location>
        <begin position="352"/>
        <end position="372"/>
    </location>
</feature>
<feature type="transmembrane region" description="Helical" evidence="1">
    <location>
        <begin position="914"/>
        <end position="939"/>
    </location>
</feature>
<dbReference type="InterPro" id="IPR027463">
    <property type="entry name" value="AcrB_DN_DC_subdom"/>
</dbReference>
<keyword evidence="1" id="KW-0472">Membrane</keyword>
<dbReference type="PANTHER" id="PTHR32063:SF33">
    <property type="entry name" value="RND SUPERFAMILY EFFLUX PUMP PERMEASE COMPONENT"/>
    <property type="match status" value="1"/>
</dbReference>
<dbReference type="InterPro" id="IPR001036">
    <property type="entry name" value="Acrflvin-R"/>
</dbReference>
<feature type="transmembrane region" description="Helical" evidence="1">
    <location>
        <begin position="991"/>
        <end position="1017"/>
    </location>
</feature>
<dbReference type="AlphaFoldDB" id="A0A381U1H0"/>
<evidence type="ECO:0000313" key="2">
    <source>
        <dbReference type="EMBL" id="SVA21488.1"/>
    </source>
</evidence>
<feature type="transmembrane region" description="Helical" evidence="1">
    <location>
        <begin position="455"/>
        <end position="474"/>
    </location>
</feature>
<dbReference type="SUPFAM" id="SSF82714">
    <property type="entry name" value="Multidrug efflux transporter AcrB TolC docking domain, DN and DC subdomains"/>
    <property type="match status" value="2"/>
</dbReference>
<organism evidence="2">
    <name type="scientific">marine metagenome</name>
    <dbReference type="NCBI Taxonomy" id="408172"/>
    <lineage>
        <taxon>unclassified sequences</taxon>
        <taxon>metagenomes</taxon>
        <taxon>ecological metagenomes</taxon>
    </lineage>
</organism>
<feature type="transmembrane region" description="Helical" evidence="1">
    <location>
        <begin position="960"/>
        <end position="979"/>
    </location>
</feature>
<feature type="transmembrane region" description="Helical" evidence="1">
    <location>
        <begin position="378"/>
        <end position="399"/>
    </location>
</feature>
<sequence>MIRWMAEHKVAANLLMVIILLSGLMGIMNIKQEVFPEMELDFIVVAVPYSGATPEEIEKSILLPIEDAVGGINGIKKITGNAKEGLGSFRIEILNGADKNEVFEDVKTALDGLTSLPEDADEVQVQLPRIRREVLNITIYGDAPARSLIEQAQIVRTSLLSHPDITQVDIEQRRGFEMTVQISKSALQQHSLTLNQVSNIIKKANLDLPGGKIKTTGGDILIRTKEKRYTKGEYANIPIIHSEQGILRLGDIASIKDGFEESDIQTSFNGLPAESIEVFRVGDQTPTDVSQAVRSMLEELSAQLPSSIKLQIVNDRSLVLQDRIDLLMKNLWLGLLLVFITLAMFLRIDLAFWIMMGIPISFAGGMILMPILDTSINMISLFAFILVLGIVVDDAIVVGENIFAHQEMDKSNSKAAIDGAIEVSSPVLITILTTIAAFIPMYFIPGTTGNIFSNIPNVLIVVLLFSLAEVMFILPGHLSHLNRIISFFLAPIGKIIEHPRHFFSSGMIWFSQNIYRNTLKRIIDFRYAFLALGLVFIMVCAGLSIGGHMRFTFFPTIERDRVILNAKMPFGTPATVSREIENKMLSSAMALLQEYESELGKTVHDGVYSNVGRGGSNNASVRVYLKPLKERGFPANEFSRKWRKKMGVVPGIESLKIRSGWRMGSTYDIDLQLSHPDPIVLFGIVEEFKEKFSEYPGVKNIEDSTEDGKREVQLKLTPEGLTLGLDTLELTQQVRSAFQGVEVLKFLRNSDELSLKLVLPLEERKYLRDLEDLVIIAPNGVNLPLAQVAELKYGQSFSAIRRINGRRIVSVRALVDSEVTNTAEVVMSLKNSLLPETIMQNPELQYSFEGARRAQTNTMEGVKKGGVVALVLIFCLLALQFRSYFQPIIIMVAIPFGMVGAILGHLLLGYDLSIISVLGIVALTGIVVNDSLILVDFINRSHEKGATVLEAVVESGVRRFRPILLTTLTTFFGLMPMMFETSIQARFLIPMAISLAFGVLFSTFIILYLVPVLYTVLEDFKAFIEKTQQRAGIKRGIV</sequence>
<dbReference type="EMBL" id="UINC01005463">
    <property type="protein sequence ID" value="SVA21488.1"/>
    <property type="molecule type" value="Genomic_DNA"/>
</dbReference>
<accession>A0A381U1H0</accession>
<dbReference type="GO" id="GO:0042910">
    <property type="term" value="F:xenobiotic transmembrane transporter activity"/>
    <property type="evidence" value="ECO:0007669"/>
    <property type="project" value="TreeGrafter"/>
</dbReference>
<dbReference type="Gene3D" id="1.20.1640.10">
    <property type="entry name" value="Multidrug efflux transporter AcrB transmembrane domain"/>
    <property type="match status" value="2"/>
</dbReference>
<feature type="transmembrane region" description="Helical" evidence="1">
    <location>
        <begin position="888"/>
        <end position="908"/>
    </location>
</feature>
<protein>
    <recommendedName>
        <fullName evidence="3">SSD domain-containing protein</fullName>
    </recommendedName>
</protein>
<reference evidence="2" key="1">
    <citation type="submission" date="2018-05" db="EMBL/GenBank/DDBJ databases">
        <authorList>
            <person name="Lanie J.A."/>
            <person name="Ng W.-L."/>
            <person name="Kazmierczak K.M."/>
            <person name="Andrzejewski T.M."/>
            <person name="Davidsen T.M."/>
            <person name="Wayne K.J."/>
            <person name="Tettelin H."/>
            <person name="Glass J.I."/>
            <person name="Rusch D."/>
            <person name="Podicherti R."/>
            <person name="Tsui H.-C.T."/>
            <person name="Winkler M.E."/>
        </authorList>
    </citation>
    <scope>NUCLEOTIDE SEQUENCE</scope>
</reference>
<feature type="transmembrane region" description="Helical" evidence="1">
    <location>
        <begin position="420"/>
        <end position="443"/>
    </location>
</feature>
<dbReference type="Gene3D" id="3.30.70.1320">
    <property type="entry name" value="Multidrug efflux transporter AcrB pore domain like"/>
    <property type="match status" value="1"/>
</dbReference>
<dbReference type="Gene3D" id="3.30.70.1430">
    <property type="entry name" value="Multidrug efflux transporter AcrB pore domain"/>
    <property type="match status" value="2"/>
</dbReference>
<dbReference type="GO" id="GO:0005886">
    <property type="term" value="C:plasma membrane"/>
    <property type="evidence" value="ECO:0007669"/>
    <property type="project" value="TreeGrafter"/>
</dbReference>
<evidence type="ECO:0008006" key="3">
    <source>
        <dbReference type="Google" id="ProtNLM"/>
    </source>
</evidence>
<feature type="transmembrane region" description="Helical" evidence="1">
    <location>
        <begin position="525"/>
        <end position="545"/>
    </location>
</feature>
<keyword evidence="1" id="KW-0812">Transmembrane</keyword>
<dbReference type="SUPFAM" id="SSF82693">
    <property type="entry name" value="Multidrug efflux transporter AcrB pore domain, PN1, PN2, PC1 and PC2 subdomains"/>
    <property type="match status" value="2"/>
</dbReference>
<feature type="transmembrane region" description="Helical" evidence="1">
    <location>
        <begin position="865"/>
        <end position="881"/>
    </location>
</feature>
<proteinExistence type="predicted"/>
<name>A0A381U1H0_9ZZZZ</name>
<dbReference type="Pfam" id="PF00873">
    <property type="entry name" value="ACR_tran"/>
    <property type="match status" value="1"/>
</dbReference>
<keyword evidence="1" id="KW-1133">Transmembrane helix</keyword>